<evidence type="ECO:0000256" key="1">
    <source>
        <dbReference type="ARBA" id="ARBA00006484"/>
    </source>
</evidence>
<accession>A0A6P0HHX9</accession>
<dbReference type="Proteomes" id="UP000468687">
    <property type="component" value="Unassembled WGS sequence"/>
</dbReference>
<proteinExistence type="inferred from homology"/>
<name>A0A6P0HHX9_9ACTN</name>
<reference evidence="3 4" key="1">
    <citation type="journal article" date="2014" name="Int. J. Syst. Evol. Microbiol.">
        <title>Nocardioides zeae sp. nov., isolated from the stem of Zea mays.</title>
        <authorList>
            <person name="Glaeser S.P."/>
            <person name="McInroy J.A."/>
            <person name="Busse H.J."/>
            <person name="Kampfer P."/>
        </authorList>
    </citation>
    <scope>NUCLEOTIDE SEQUENCE [LARGE SCALE GENOMIC DNA]</scope>
    <source>
        <strain evidence="3 4">JCM 30728</strain>
    </source>
</reference>
<dbReference type="PRINTS" id="PR00081">
    <property type="entry name" value="GDHRDH"/>
</dbReference>
<keyword evidence="2 3" id="KW-0560">Oxidoreductase</keyword>
<dbReference type="SUPFAM" id="SSF51735">
    <property type="entry name" value="NAD(P)-binding Rossmann-fold domains"/>
    <property type="match status" value="1"/>
</dbReference>
<dbReference type="GO" id="GO:0016491">
    <property type="term" value="F:oxidoreductase activity"/>
    <property type="evidence" value="ECO:0007669"/>
    <property type="project" value="UniProtKB-KW"/>
</dbReference>
<comment type="caution">
    <text evidence="3">The sequence shown here is derived from an EMBL/GenBank/DDBJ whole genome shotgun (WGS) entry which is preliminary data.</text>
</comment>
<evidence type="ECO:0000256" key="2">
    <source>
        <dbReference type="ARBA" id="ARBA00023002"/>
    </source>
</evidence>
<dbReference type="Gene3D" id="3.40.50.720">
    <property type="entry name" value="NAD(P)-binding Rossmann-like Domain"/>
    <property type="match status" value="1"/>
</dbReference>
<dbReference type="InterPro" id="IPR036291">
    <property type="entry name" value="NAD(P)-bd_dom_sf"/>
</dbReference>
<dbReference type="NCBIfam" id="NF040491">
    <property type="entry name" value="SDR_subfam_4"/>
    <property type="match status" value="1"/>
</dbReference>
<dbReference type="PANTHER" id="PTHR24321:SF8">
    <property type="entry name" value="ESTRADIOL 17-BETA-DEHYDROGENASE 8-RELATED"/>
    <property type="match status" value="1"/>
</dbReference>
<sequence length="245" mass="24397">MTDRRVALVTGAAGGMGAAILAALARDGYDVVGVDVAPVAAPCAESHRLDVRDGTALRELAADVVARRARLDAVVAAAAVVGGGSPLWATPDEVLDELWEVDAKGVWTTAAATVPHLLASPEPHLARFVGIASAAGEHGLFGLAAYTAVKHAVVGIVRGLAADLAGTGVAAIAVSPGATRTPMLEATAALYGLAGEDGVDELARHQGLRRALEPAEVADVVALCCSPAGAALHGSVVNADGGFGI</sequence>
<dbReference type="EMBL" id="JAAGXA010000003">
    <property type="protein sequence ID" value="NEN77900.1"/>
    <property type="molecule type" value="Genomic_DNA"/>
</dbReference>
<evidence type="ECO:0000313" key="4">
    <source>
        <dbReference type="Proteomes" id="UP000468687"/>
    </source>
</evidence>
<comment type="similarity">
    <text evidence="1">Belongs to the short-chain dehydrogenases/reductases (SDR) family.</text>
</comment>
<dbReference type="NCBIfam" id="TIGR04504">
    <property type="entry name" value="SDR_subfam_2"/>
    <property type="match status" value="1"/>
</dbReference>
<evidence type="ECO:0000313" key="3">
    <source>
        <dbReference type="EMBL" id="NEN77900.1"/>
    </source>
</evidence>
<dbReference type="RefSeq" id="WP_163771252.1">
    <property type="nucleotide sequence ID" value="NZ_JAAGXA010000003.1"/>
</dbReference>
<dbReference type="Pfam" id="PF13561">
    <property type="entry name" value="adh_short_C2"/>
    <property type="match status" value="1"/>
</dbReference>
<protein>
    <submittedName>
        <fullName evidence="3">SDR family mycofactocin-dependent oxidoreductase</fullName>
        <ecNumber evidence="3">1.1.99.-</ecNumber>
    </submittedName>
</protein>
<dbReference type="InterPro" id="IPR030981">
    <property type="entry name" value="SDR_subfam_2"/>
</dbReference>
<dbReference type="CDD" id="cd05233">
    <property type="entry name" value="SDR_c"/>
    <property type="match status" value="1"/>
</dbReference>
<dbReference type="PANTHER" id="PTHR24321">
    <property type="entry name" value="DEHYDROGENASES, SHORT CHAIN"/>
    <property type="match status" value="1"/>
</dbReference>
<keyword evidence="4" id="KW-1185">Reference proteome</keyword>
<dbReference type="InterPro" id="IPR002347">
    <property type="entry name" value="SDR_fam"/>
</dbReference>
<dbReference type="AlphaFoldDB" id="A0A6P0HHX9"/>
<organism evidence="3 4">
    <name type="scientific">Nocardioides zeae</name>
    <dbReference type="NCBI Taxonomy" id="1457234"/>
    <lineage>
        <taxon>Bacteria</taxon>
        <taxon>Bacillati</taxon>
        <taxon>Actinomycetota</taxon>
        <taxon>Actinomycetes</taxon>
        <taxon>Propionibacteriales</taxon>
        <taxon>Nocardioidaceae</taxon>
        <taxon>Nocardioides</taxon>
    </lineage>
</organism>
<gene>
    <name evidence="3" type="ORF">G3T38_06385</name>
</gene>
<dbReference type="EC" id="1.1.99.-" evidence="3"/>